<sequence length="470" mass="52872">MKTLTRGRKEQALIWKLYCPRKKQRRKKAGPVQMARDEALSDAEPLKLILFTPTLSSHLPGHCHFTLCPVHLPPINTSLLQPAPHNTPGEECPEEEQGQESSRSGWHQLQAPEVLRRPAVWDFWVHIQPEPEAGESATTLEDVLHRPSAKDTAPQGAQQLQAGSSDVSSDEDAGETGPLAHLCPLVSSFMDPLQFAYQPDIGVDDAVIYLLHTSLTHLEKAGSTVRIMFFDFSSAFNTIQPRLLGDKLQLAGVDHHLTTWILALPHTQTTVYGDDREYRGLIQDFADWCLRNNLQINAGKTKELVVDFRRRRHFLLRRLRSFGVQGPLLRTFYDSVVASAIFYGIVCWASSITDRDRRRMDRLDTLTALGSSFSERLLHPRCVKESDVLIIAMPKYFMPCLNIITPVTSINIFIINSVKGPAGQTLQLLRTPDWRLAQRCPPDRGQEEAEVCARKQKRGKQGRPASQAKG</sequence>
<gene>
    <name evidence="1" type="ORF">L3Q82_005871</name>
</gene>
<organism evidence="1 2">
    <name type="scientific">Scortum barcoo</name>
    <name type="common">barcoo grunter</name>
    <dbReference type="NCBI Taxonomy" id="214431"/>
    <lineage>
        <taxon>Eukaryota</taxon>
        <taxon>Metazoa</taxon>
        <taxon>Chordata</taxon>
        <taxon>Craniata</taxon>
        <taxon>Vertebrata</taxon>
        <taxon>Euteleostomi</taxon>
        <taxon>Actinopterygii</taxon>
        <taxon>Neopterygii</taxon>
        <taxon>Teleostei</taxon>
        <taxon>Neoteleostei</taxon>
        <taxon>Acanthomorphata</taxon>
        <taxon>Eupercaria</taxon>
        <taxon>Centrarchiformes</taxon>
        <taxon>Terapontoidei</taxon>
        <taxon>Terapontidae</taxon>
        <taxon>Scortum</taxon>
    </lineage>
</organism>
<evidence type="ECO:0000313" key="2">
    <source>
        <dbReference type="Proteomes" id="UP000831701"/>
    </source>
</evidence>
<keyword evidence="2" id="KW-1185">Reference proteome</keyword>
<name>A0ACB8V6Q1_9TELE</name>
<dbReference type="Proteomes" id="UP000831701">
    <property type="component" value="Chromosome 24"/>
</dbReference>
<accession>A0ACB8V6Q1</accession>
<protein>
    <submittedName>
        <fullName evidence="1">Uncharacterized protein</fullName>
    </submittedName>
</protein>
<reference evidence="1" key="1">
    <citation type="submission" date="2022-04" db="EMBL/GenBank/DDBJ databases">
        <title>Jade perch genome.</title>
        <authorList>
            <person name="Chao B."/>
        </authorList>
    </citation>
    <scope>NUCLEOTIDE SEQUENCE</scope>
    <source>
        <strain evidence="1">CB-2022</strain>
    </source>
</reference>
<comment type="caution">
    <text evidence="1">The sequence shown here is derived from an EMBL/GenBank/DDBJ whole genome shotgun (WGS) entry which is preliminary data.</text>
</comment>
<evidence type="ECO:0000313" key="1">
    <source>
        <dbReference type="EMBL" id="KAI3351326.1"/>
    </source>
</evidence>
<proteinExistence type="predicted"/>
<dbReference type="EMBL" id="CM041554">
    <property type="protein sequence ID" value="KAI3351326.1"/>
    <property type="molecule type" value="Genomic_DNA"/>
</dbReference>